<keyword evidence="2" id="KW-0732">Signal</keyword>
<organism evidence="3 4">
    <name type="scientific">Skermanella aerolata</name>
    <dbReference type="NCBI Taxonomy" id="393310"/>
    <lineage>
        <taxon>Bacteria</taxon>
        <taxon>Pseudomonadati</taxon>
        <taxon>Pseudomonadota</taxon>
        <taxon>Alphaproteobacteria</taxon>
        <taxon>Rhodospirillales</taxon>
        <taxon>Azospirillaceae</taxon>
        <taxon>Skermanella</taxon>
    </lineage>
</organism>
<evidence type="ECO:0000313" key="3">
    <source>
        <dbReference type="EMBL" id="GEO36345.1"/>
    </source>
</evidence>
<dbReference type="OrthoDB" id="9974518at2"/>
<evidence type="ECO:0000256" key="2">
    <source>
        <dbReference type="SAM" id="SignalP"/>
    </source>
</evidence>
<dbReference type="RefSeq" id="WP_044425523.1">
    <property type="nucleotide sequence ID" value="NZ_BJYZ01000002.1"/>
</dbReference>
<feature type="chain" id="PRO_5021761580" evidence="2">
    <location>
        <begin position="25"/>
        <end position="100"/>
    </location>
</feature>
<reference evidence="3 4" key="1">
    <citation type="submission" date="2019-07" db="EMBL/GenBank/DDBJ databases">
        <title>Whole genome shotgun sequence of Skermanella aerolata NBRC 106429.</title>
        <authorList>
            <person name="Hosoyama A."/>
            <person name="Uohara A."/>
            <person name="Ohji S."/>
            <person name="Ichikawa N."/>
        </authorList>
    </citation>
    <scope>NUCLEOTIDE SEQUENCE [LARGE SCALE GENOMIC DNA]</scope>
    <source>
        <strain evidence="3 4">NBRC 106429</strain>
    </source>
</reference>
<proteinExistence type="predicted"/>
<gene>
    <name evidence="3" type="ORF">SAE02_04930</name>
</gene>
<feature type="region of interest" description="Disordered" evidence="1">
    <location>
        <begin position="30"/>
        <end position="100"/>
    </location>
</feature>
<evidence type="ECO:0000313" key="4">
    <source>
        <dbReference type="Proteomes" id="UP000321523"/>
    </source>
</evidence>
<accession>A0A512DIT2</accession>
<feature type="compositionally biased region" description="Basic and acidic residues" evidence="1">
    <location>
        <begin position="43"/>
        <end position="100"/>
    </location>
</feature>
<protein>
    <submittedName>
        <fullName evidence="3">Uncharacterized protein</fullName>
    </submittedName>
</protein>
<sequence>MIFMKTILAVAIAAALLPLGAALAETPADRNVVAPYRFPSPSERIDPPDRGRAELYRDQLRGSQNRREQLNRQGKLDTLGRRELQDLRGETNRMERTLER</sequence>
<feature type="signal peptide" evidence="2">
    <location>
        <begin position="1"/>
        <end position="24"/>
    </location>
</feature>
<dbReference type="EMBL" id="BJYZ01000002">
    <property type="protein sequence ID" value="GEO36345.1"/>
    <property type="molecule type" value="Genomic_DNA"/>
</dbReference>
<dbReference type="AlphaFoldDB" id="A0A512DIT2"/>
<evidence type="ECO:0000256" key="1">
    <source>
        <dbReference type="SAM" id="MobiDB-lite"/>
    </source>
</evidence>
<dbReference type="Proteomes" id="UP000321523">
    <property type="component" value="Unassembled WGS sequence"/>
</dbReference>
<keyword evidence="4" id="KW-1185">Reference proteome</keyword>
<name>A0A512DIT2_9PROT</name>
<comment type="caution">
    <text evidence="3">The sequence shown here is derived from an EMBL/GenBank/DDBJ whole genome shotgun (WGS) entry which is preliminary data.</text>
</comment>